<keyword evidence="7 11" id="KW-0554">One-carbon metabolism</keyword>
<dbReference type="PIRSF" id="PIRSF000412">
    <property type="entry name" value="SHMT"/>
    <property type="match status" value="1"/>
</dbReference>
<dbReference type="PANTHER" id="PTHR11680">
    <property type="entry name" value="SERINE HYDROXYMETHYLTRANSFERASE"/>
    <property type="match status" value="1"/>
</dbReference>
<feature type="binding site" evidence="11">
    <location>
        <begin position="125"/>
        <end position="127"/>
    </location>
    <ligand>
        <name>(6S)-5,6,7,8-tetrahydrofolate</name>
        <dbReference type="ChEBI" id="CHEBI:57453"/>
    </ligand>
</feature>
<dbReference type="InterPro" id="IPR039429">
    <property type="entry name" value="SHMT-like_dom"/>
</dbReference>
<protein>
    <recommendedName>
        <fullName evidence="11">Serine hydroxymethyltransferase</fullName>
        <shortName evidence="11">SHMT</shortName>
        <shortName evidence="11">Serine methylase</shortName>
        <ecNumber evidence="11">2.1.2.1</ecNumber>
    </recommendedName>
</protein>
<dbReference type="GO" id="GO:0030170">
    <property type="term" value="F:pyridoxal phosphate binding"/>
    <property type="evidence" value="ECO:0007669"/>
    <property type="project" value="UniProtKB-UniRule"/>
</dbReference>
<dbReference type="InterPro" id="IPR015421">
    <property type="entry name" value="PyrdxlP-dep_Trfase_major"/>
</dbReference>
<organism evidence="14 15">
    <name type="scientific">Aerosticca soli</name>
    <dbReference type="NCBI Taxonomy" id="2010829"/>
    <lineage>
        <taxon>Bacteria</taxon>
        <taxon>Pseudomonadati</taxon>
        <taxon>Pseudomonadota</taxon>
        <taxon>Gammaproteobacteria</taxon>
        <taxon>Lysobacterales</taxon>
        <taxon>Rhodanobacteraceae</taxon>
        <taxon>Aerosticca</taxon>
    </lineage>
</organism>
<dbReference type="GO" id="GO:0004372">
    <property type="term" value="F:glycine hydroxymethyltransferase activity"/>
    <property type="evidence" value="ECO:0007669"/>
    <property type="project" value="UniProtKB-UniRule"/>
</dbReference>
<dbReference type="PANTHER" id="PTHR11680:SF50">
    <property type="entry name" value="SERINE HYDROXYMETHYLTRANSFERASE"/>
    <property type="match status" value="1"/>
</dbReference>
<evidence type="ECO:0000256" key="10">
    <source>
        <dbReference type="ARBA" id="ARBA00022898"/>
    </source>
</evidence>
<dbReference type="HAMAP" id="MF_00051">
    <property type="entry name" value="SHMT"/>
    <property type="match status" value="1"/>
</dbReference>
<feature type="binding site" evidence="11">
    <location>
        <position position="121"/>
    </location>
    <ligand>
        <name>(6S)-5,6,7,8-tetrahydrofolate</name>
        <dbReference type="ChEBI" id="CHEBI:57453"/>
    </ligand>
</feature>
<dbReference type="GO" id="GO:0008168">
    <property type="term" value="F:methyltransferase activity"/>
    <property type="evidence" value="ECO:0007669"/>
    <property type="project" value="UniProtKB-KW"/>
</dbReference>
<reference evidence="15" key="1">
    <citation type="submission" date="2018-04" db="EMBL/GenBank/DDBJ databases">
        <authorList>
            <person name="Watanabe M."/>
            <person name="Kojima H."/>
        </authorList>
    </citation>
    <scope>NUCLEOTIDE SEQUENCE [LARGE SCALE GENOMIC DNA]</scope>
    <source>
        <strain evidence="15">Dysh456</strain>
    </source>
</reference>
<evidence type="ECO:0000256" key="1">
    <source>
        <dbReference type="ARBA" id="ARBA00001528"/>
    </source>
</evidence>
<comment type="similarity">
    <text evidence="4 11">Belongs to the SHMT family.</text>
</comment>
<dbReference type="InterPro" id="IPR049943">
    <property type="entry name" value="Ser_HO-MeTrfase-like"/>
</dbReference>
<dbReference type="PROSITE" id="PS00096">
    <property type="entry name" value="SHMT"/>
    <property type="match status" value="1"/>
</dbReference>
<dbReference type="RefSeq" id="WP_126537804.1">
    <property type="nucleotide sequence ID" value="NZ_AP018560.1"/>
</dbReference>
<reference evidence="15" key="2">
    <citation type="submission" date="2018-06" db="EMBL/GenBank/DDBJ databases">
        <title>Genome sequence of Rhodanobacteraceae bacterium strain Dysh456.</title>
        <authorList>
            <person name="Fukui M."/>
        </authorList>
    </citation>
    <scope>NUCLEOTIDE SEQUENCE [LARGE SCALE GENOMIC DNA]</scope>
    <source>
        <strain evidence="15">Dysh456</strain>
    </source>
</reference>
<dbReference type="InterPro" id="IPR019798">
    <property type="entry name" value="Ser_HO-MeTrfase_PLP_BS"/>
</dbReference>
<dbReference type="UniPathway" id="UPA00193"/>
<dbReference type="OrthoDB" id="9803846at2"/>
<dbReference type="UniPathway" id="UPA00288">
    <property type="reaction ID" value="UER01023"/>
</dbReference>
<dbReference type="FunFam" id="3.40.640.10:FF:000001">
    <property type="entry name" value="Serine hydroxymethyltransferase"/>
    <property type="match status" value="1"/>
</dbReference>
<name>A0A2Z6E5U7_9GAMM</name>
<comment type="cofactor">
    <cofactor evidence="2 11 12">
        <name>pyridoxal 5'-phosphate</name>
        <dbReference type="ChEBI" id="CHEBI:597326"/>
    </cofactor>
</comment>
<dbReference type="Gene3D" id="3.40.640.10">
    <property type="entry name" value="Type I PLP-dependent aspartate aminotransferase-like (Major domain)"/>
    <property type="match status" value="1"/>
</dbReference>
<dbReference type="SUPFAM" id="SSF53383">
    <property type="entry name" value="PLP-dependent transferases"/>
    <property type="match status" value="1"/>
</dbReference>
<dbReference type="GO" id="GO:0035999">
    <property type="term" value="P:tetrahydrofolate interconversion"/>
    <property type="evidence" value="ECO:0007669"/>
    <property type="project" value="UniProtKB-UniRule"/>
</dbReference>
<evidence type="ECO:0000256" key="2">
    <source>
        <dbReference type="ARBA" id="ARBA00001933"/>
    </source>
</evidence>
<evidence type="ECO:0000256" key="4">
    <source>
        <dbReference type="ARBA" id="ARBA00006376"/>
    </source>
</evidence>
<dbReference type="Gene3D" id="3.90.1150.10">
    <property type="entry name" value="Aspartate Aminotransferase, domain 1"/>
    <property type="match status" value="1"/>
</dbReference>
<dbReference type="InterPro" id="IPR015422">
    <property type="entry name" value="PyrdxlP-dep_Trfase_small"/>
</dbReference>
<comment type="caution">
    <text evidence="11">Lacks conserved residue(s) required for the propagation of feature annotation.</text>
</comment>
<accession>A0A2Z6E5U7</accession>
<dbReference type="GO" id="GO:0019264">
    <property type="term" value="P:glycine biosynthetic process from serine"/>
    <property type="evidence" value="ECO:0007669"/>
    <property type="project" value="UniProtKB-UniRule"/>
</dbReference>
<sequence>MFPKDATIAGYDPELAQAIADEARRQEDHVELIASENYASPRVLEAQGSVLTNKYAEGYPGKRYYGGCEYVDVAERLAIERARQLFGADYVNVQPHSGSQANQAVYFALLHPGDTILGMSLAHGGHLTHGAAVSFSGKLFHAVQYGVDAHGIVDMDEVARLAREHRPKMIVAGFSAYSQVMDWARFRAIADEVGAYLFVDMAHVAGLVAAGVYPNPLPHAHVVTSTTHKTLRGPRGGLVVASRQGMGERAEEIEKKLQSIVFPGIQGGPLMHVIAAKAVAFKEALEPAFKDYQRQVVKNAKAMARTFIERGYKIVSGGTENHLMLVDLIGRAVTGRDAEAALGRAHITVNKNAVPNDPQKPFVTSGLRIGTPAVTTRGYREEDCIALAHWICDVLDAPTDEAVIARVRDEVTAQCRKFPVYG</sequence>
<keyword evidence="14" id="KW-0489">Methyltransferase</keyword>
<comment type="subcellular location">
    <subcellularLocation>
        <location evidence="3 11">Cytoplasm</location>
    </subcellularLocation>
</comment>
<dbReference type="FunFam" id="3.90.1150.10:FF:000003">
    <property type="entry name" value="Serine hydroxymethyltransferase"/>
    <property type="match status" value="1"/>
</dbReference>
<dbReference type="InterPro" id="IPR015424">
    <property type="entry name" value="PyrdxlP-dep_Trfase"/>
</dbReference>
<evidence type="ECO:0000256" key="5">
    <source>
        <dbReference type="ARBA" id="ARBA00011738"/>
    </source>
</evidence>
<feature type="binding site" evidence="11">
    <location>
        <position position="251"/>
    </location>
    <ligand>
        <name>(6S)-5,6,7,8-tetrahydrofolate</name>
        <dbReference type="ChEBI" id="CHEBI:57453"/>
    </ligand>
</feature>
<dbReference type="GO" id="GO:0032259">
    <property type="term" value="P:methylation"/>
    <property type="evidence" value="ECO:0007669"/>
    <property type="project" value="UniProtKB-KW"/>
</dbReference>
<dbReference type="GO" id="GO:0005829">
    <property type="term" value="C:cytosol"/>
    <property type="evidence" value="ECO:0007669"/>
    <property type="project" value="TreeGrafter"/>
</dbReference>
<comment type="pathway">
    <text evidence="11">Amino-acid biosynthesis; glycine biosynthesis; glycine from L-serine: step 1/1.</text>
</comment>
<dbReference type="AlphaFoldDB" id="A0A2Z6E5U7"/>
<evidence type="ECO:0000256" key="8">
    <source>
        <dbReference type="ARBA" id="ARBA00022605"/>
    </source>
</evidence>
<comment type="catalytic activity">
    <reaction evidence="1 11">
        <text>(6R)-5,10-methylene-5,6,7,8-tetrahydrofolate + glycine + H2O = (6S)-5,6,7,8-tetrahydrofolate + L-serine</text>
        <dbReference type="Rhea" id="RHEA:15481"/>
        <dbReference type="ChEBI" id="CHEBI:15377"/>
        <dbReference type="ChEBI" id="CHEBI:15636"/>
        <dbReference type="ChEBI" id="CHEBI:33384"/>
        <dbReference type="ChEBI" id="CHEBI:57305"/>
        <dbReference type="ChEBI" id="CHEBI:57453"/>
        <dbReference type="EC" id="2.1.2.1"/>
    </reaction>
</comment>
<evidence type="ECO:0000256" key="7">
    <source>
        <dbReference type="ARBA" id="ARBA00022563"/>
    </source>
</evidence>
<comment type="subunit">
    <text evidence="5 11">Homodimer.</text>
</comment>
<dbReference type="Proteomes" id="UP000270530">
    <property type="component" value="Chromosome"/>
</dbReference>
<dbReference type="EMBL" id="AP018560">
    <property type="protein sequence ID" value="BBD80094.1"/>
    <property type="molecule type" value="Genomic_DNA"/>
</dbReference>
<keyword evidence="6 11" id="KW-0963">Cytoplasm</keyword>
<evidence type="ECO:0000313" key="14">
    <source>
        <dbReference type="EMBL" id="BBD80094.1"/>
    </source>
</evidence>
<comment type="function">
    <text evidence="11">Catalyzes the reversible interconversion of serine and glycine with tetrahydrofolate (THF) serving as the one-carbon carrier. This reaction serves as the major source of one-carbon groups required for the biosynthesis of purines, thymidylate, methionine, and other important biomolecules. Also exhibits THF-independent aldolase activity toward beta-hydroxyamino acids, producing glycine and aldehydes, via a retro-aldol mechanism.</text>
</comment>
<evidence type="ECO:0000256" key="11">
    <source>
        <dbReference type="HAMAP-Rule" id="MF_00051"/>
    </source>
</evidence>
<keyword evidence="10 11" id="KW-0663">Pyridoxal phosphate</keyword>
<dbReference type="InterPro" id="IPR001085">
    <property type="entry name" value="Ser_HO-MeTrfase"/>
</dbReference>
<keyword evidence="8 11" id="KW-0028">Amino-acid biosynthesis</keyword>
<dbReference type="KEGG" id="rbd:ALSL_1437"/>
<gene>
    <name evidence="11" type="primary">glyA</name>
    <name evidence="14" type="ORF">ALSL_1437</name>
</gene>
<dbReference type="CDD" id="cd00378">
    <property type="entry name" value="SHMT"/>
    <property type="match status" value="1"/>
</dbReference>
<proteinExistence type="inferred from homology"/>
<evidence type="ECO:0000259" key="13">
    <source>
        <dbReference type="Pfam" id="PF00464"/>
    </source>
</evidence>
<feature type="modified residue" description="N6-(pyridoxal phosphate)lysine" evidence="11 12">
    <location>
        <position position="229"/>
    </location>
</feature>
<evidence type="ECO:0000256" key="9">
    <source>
        <dbReference type="ARBA" id="ARBA00022679"/>
    </source>
</evidence>
<dbReference type="NCBIfam" id="NF000586">
    <property type="entry name" value="PRK00011.1"/>
    <property type="match status" value="1"/>
</dbReference>
<evidence type="ECO:0000256" key="3">
    <source>
        <dbReference type="ARBA" id="ARBA00004496"/>
    </source>
</evidence>
<dbReference type="Pfam" id="PF00464">
    <property type="entry name" value="SHMT"/>
    <property type="match status" value="1"/>
</dbReference>
<comment type="pathway">
    <text evidence="11">One-carbon metabolism; tetrahydrofolate interconversion.</text>
</comment>
<feature type="domain" description="Serine hydroxymethyltransferase-like" evidence="13">
    <location>
        <begin position="10"/>
        <end position="391"/>
    </location>
</feature>
<evidence type="ECO:0000256" key="12">
    <source>
        <dbReference type="PIRSR" id="PIRSR000412-50"/>
    </source>
</evidence>
<keyword evidence="15" id="KW-1185">Reference proteome</keyword>
<feature type="site" description="Plays an important role in substrate specificity" evidence="11">
    <location>
        <position position="228"/>
    </location>
</feature>
<evidence type="ECO:0000313" key="15">
    <source>
        <dbReference type="Proteomes" id="UP000270530"/>
    </source>
</evidence>
<evidence type="ECO:0000256" key="6">
    <source>
        <dbReference type="ARBA" id="ARBA00022490"/>
    </source>
</evidence>
<dbReference type="EC" id="2.1.2.1" evidence="11"/>
<keyword evidence="9 11" id="KW-0808">Transferase</keyword>